<evidence type="ECO:0000259" key="4">
    <source>
        <dbReference type="Pfam" id="PF07596"/>
    </source>
</evidence>
<dbReference type="EMBL" id="CAMXCT030002380">
    <property type="protein sequence ID" value="CAL4785095.1"/>
    <property type="molecule type" value="Genomic_DNA"/>
</dbReference>
<evidence type="ECO:0000256" key="2">
    <source>
        <dbReference type="SAM" id="Phobius"/>
    </source>
</evidence>
<evidence type="ECO:0000313" key="8">
    <source>
        <dbReference type="Proteomes" id="UP001152797"/>
    </source>
</evidence>
<protein>
    <submittedName>
        <fullName evidence="7">Type II secretion system protein G</fullName>
    </submittedName>
</protein>
<dbReference type="PANTHER" id="PTHR30093:SF2">
    <property type="entry name" value="TYPE II SECRETION SYSTEM PROTEIN H"/>
    <property type="match status" value="1"/>
</dbReference>
<dbReference type="NCBIfam" id="TIGR04294">
    <property type="entry name" value="pre_pil_HX9DG"/>
    <property type="match status" value="1"/>
</dbReference>
<dbReference type="PROSITE" id="PS00018">
    <property type="entry name" value="EF_HAND_1"/>
    <property type="match status" value="2"/>
</dbReference>
<feature type="chain" id="PRO_5043270787" evidence="3">
    <location>
        <begin position="30"/>
        <end position="915"/>
    </location>
</feature>
<dbReference type="OrthoDB" id="410349at2759"/>
<reference evidence="6" key="2">
    <citation type="submission" date="2024-04" db="EMBL/GenBank/DDBJ databases">
        <authorList>
            <person name="Chen Y."/>
            <person name="Shah S."/>
            <person name="Dougan E. K."/>
            <person name="Thang M."/>
            <person name="Chan C."/>
        </authorList>
    </citation>
    <scope>NUCLEOTIDE SEQUENCE [LARGE SCALE GENOMIC DNA]</scope>
</reference>
<keyword evidence="8" id="KW-1185">Reference proteome</keyword>
<dbReference type="NCBIfam" id="TIGR02532">
    <property type="entry name" value="IV_pilin_GFxxxE"/>
    <property type="match status" value="1"/>
</dbReference>
<dbReference type="InterPro" id="IPR011453">
    <property type="entry name" value="DUF1559"/>
</dbReference>
<dbReference type="InterPro" id="IPR027558">
    <property type="entry name" value="Pre_pil_HX9DG_C"/>
</dbReference>
<feature type="region of interest" description="Disordered" evidence="1">
    <location>
        <begin position="656"/>
        <end position="675"/>
    </location>
</feature>
<feature type="signal peptide" evidence="3">
    <location>
        <begin position="1"/>
        <end position="29"/>
    </location>
</feature>
<accession>A0A9P1CUL3</accession>
<evidence type="ECO:0000313" key="5">
    <source>
        <dbReference type="EMBL" id="CAI3997783.1"/>
    </source>
</evidence>
<name>A0A9P1CUL3_9DINO</name>
<dbReference type="EMBL" id="CAMXCT020002380">
    <property type="protein sequence ID" value="CAL1151158.1"/>
    <property type="molecule type" value="Genomic_DNA"/>
</dbReference>
<organism evidence="5">
    <name type="scientific">Cladocopium goreaui</name>
    <dbReference type="NCBI Taxonomy" id="2562237"/>
    <lineage>
        <taxon>Eukaryota</taxon>
        <taxon>Sar</taxon>
        <taxon>Alveolata</taxon>
        <taxon>Dinophyceae</taxon>
        <taxon>Suessiales</taxon>
        <taxon>Symbiodiniaceae</taxon>
        <taxon>Cladocopium</taxon>
    </lineage>
</organism>
<keyword evidence="2" id="KW-0472">Membrane</keyword>
<keyword evidence="3" id="KW-0732">Signal</keyword>
<feature type="transmembrane region" description="Helical" evidence="2">
    <location>
        <begin position="546"/>
        <end position="571"/>
    </location>
</feature>
<keyword evidence="2" id="KW-0812">Transmembrane</keyword>
<dbReference type="AlphaFoldDB" id="A0A9P1CUL3"/>
<evidence type="ECO:0000256" key="3">
    <source>
        <dbReference type="SAM" id="SignalP"/>
    </source>
</evidence>
<evidence type="ECO:0000313" key="7">
    <source>
        <dbReference type="EMBL" id="CAL4785095.1"/>
    </source>
</evidence>
<dbReference type="Pfam" id="PF07596">
    <property type="entry name" value="SBP_bac_10"/>
    <property type="match status" value="1"/>
</dbReference>
<dbReference type="InterPro" id="IPR018247">
    <property type="entry name" value="EF_Hand_1_Ca_BS"/>
</dbReference>
<keyword evidence="2" id="KW-1133">Transmembrane helix</keyword>
<evidence type="ECO:0000313" key="6">
    <source>
        <dbReference type="EMBL" id="CAL1151158.1"/>
    </source>
</evidence>
<dbReference type="Gene3D" id="3.30.700.10">
    <property type="entry name" value="Glycoprotein, Type 4 Pilin"/>
    <property type="match status" value="1"/>
</dbReference>
<gene>
    <name evidence="5" type="ORF">C1SCF055_LOCUS24129</name>
</gene>
<dbReference type="SUPFAM" id="SSF54523">
    <property type="entry name" value="Pili subunits"/>
    <property type="match status" value="1"/>
</dbReference>
<evidence type="ECO:0000256" key="1">
    <source>
        <dbReference type="SAM" id="MobiDB-lite"/>
    </source>
</evidence>
<dbReference type="InterPro" id="IPR012902">
    <property type="entry name" value="N_methyl_site"/>
</dbReference>
<dbReference type="EMBL" id="CAMXCT010002380">
    <property type="protein sequence ID" value="CAI3997783.1"/>
    <property type="molecule type" value="Genomic_DNA"/>
</dbReference>
<dbReference type="Proteomes" id="UP001152797">
    <property type="component" value="Unassembled WGS sequence"/>
</dbReference>
<dbReference type="InterPro" id="IPR036439">
    <property type="entry name" value="Dockerin_dom_sf"/>
</dbReference>
<sequence>MRWQLFAQRGGLIAAAAAAAFLTPLSASAQNPGDSFFFGDFESGLGTWAIDATGEQGGAISIALSSDGVTQGSQSLAIETGPGFGRDVIYNADIFDTTIFDAFSSAGADPTRWSVDFDVTFTEDSWANVADPGTFLLIGAVANSDGGFIQNNNVGAVPTGQASALSISVPVTDLNYVENSGFYQFYVQTNGNHTNGPGGEGVTYFLDNVRLTFNGDPPVFVEDQLFSWETPDDPGTPGVNEQFEGWVDGFDIPPNPATHLRSITTDGVSDGSSALSVDTDNGGGFTWGSQFVLDAGEEEGDPSLQGEVTDFIDRFNAASKILWDVTVPTDQFPNSPGFAQNFLHIGDDTGAFYQVQAPDLSLSEEGVQTLEVDLSSILDVNGSGQTVADGLNPESTFFRIALASNSDDNFSFILDNMRLLVEESTNDLMADFNGDGTVDLLDLDILGANFGGPGDMSTGDANGDGTVDLLDLDILGGEFGTSASSAVPEPTAAVLALSMLVAAGAWPSTHGHAPPQEEFTSRRLPILCPSLVKKELSMPRRIVPRVAFTLVELLVVIAIIGILVAMLLPAVQAARESARRMQCVNNLKNCALGMLNYHDTYGAFPAAAETPRAGNFAMQLDNALFHNWAIRILPYLEEQSVFDLFEINENRRVKDDQSFASGSQPDNRNRDARGSEIGVYLCPSDNGIGNKFQGTVGNGAPAGSGGNWARGNYGMNAVQFYPTVWDELDDRYGTADGDAAKGFQFGVGGFKSPDIDQTLSIAQLTDGTSKTVMLAEMRVGINEDDRRGVWAMGMCASSIHCRHAEFVPNQCGAGFDDILGGPDLISNHLSALELECMEPFNGADASGQSVVRSRHPGGANVALADGSVRFVGDFIQSGEFSIGGYLENRDVTPNIFLAWQRLLISRDGLPIGNED</sequence>
<feature type="domain" description="DUF1559" evidence="4">
    <location>
        <begin position="572"/>
        <end position="876"/>
    </location>
</feature>
<dbReference type="GO" id="GO:0000272">
    <property type="term" value="P:polysaccharide catabolic process"/>
    <property type="evidence" value="ECO:0007669"/>
    <property type="project" value="InterPro"/>
</dbReference>
<comment type="caution">
    <text evidence="5">The sequence shown here is derived from an EMBL/GenBank/DDBJ whole genome shotgun (WGS) entry which is preliminary data.</text>
</comment>
<dbReference type="Gene3D" id="1.10.1330.10">
    <property type="entry name" value="Dockerin domain"/>
    <property type="match status" value="1"/>
</dbReference>
<dbReference type="CDD" id="cd14254">
    <property type="entry name" value="Dockerin_II"/>
    <property type="match status" value="1"/>
</dbReference>
<proteinExistence type="predicted"/>
<dbReference type="InterPro" id="IPR045584">
    <property type="entry name" value="Pilin-like"/>
</dbReference>
<dbReference type="PANTHER" id="PTHR30093">
    <property type="entry name" value="GENERAL SECRETION PATHWAY PROTEIN G"/>
    <property type="match status" value="1"/>
</dbReference>
<reference evidence="5" key="1">
    <citation type="submission" date="2022-10" db="EMBL/GenBank/DDBJ databases">
        <authorList>
            <person name="Chen Y."/>
            <person name="Dougan E. K."/>
            <person name="Chan C."/>
            <person name="Rhodes N."/>
            <person name="Thang M."/>
        </authorList>
    </citation>
    <scope>NUCLEOTIDE SEQUENCE</scope>
</reference>